<dbReference type="PANTHER" id="PTHR43575:SF1">
    <property type="entry name" value="PROTEIN ABCI7, CHLOROPLASTIC"/>
    <property type="match status" value="1"/>
</dbReference>
<dbReference type="PANTHER" id="PTHR43575">
    <property type="entry name" value="PROTEIN ABCI7, CHLOROPLASTIC"/>
    <property type="match status" value="1"/>
</dbReference>
<proteinExistence type="predicted"/>
<dbReference type="InterPro" id="IPR037284">
    <property type="entry name" value="SUF_FeS_clus_asmbl_SufBD_sf"/>
</dbReference>
<dbReference type="InterPro" id="IPR055346">
    <property type="entry name" value="Fe-S_cluster_assembly_SufBD"/>
</dbReference>
<dbReference type="SUPFAM" id="SSF101960">
    <property type="entry name" value="Stabilizer of iron transporter SufD"/>
    <property type="match status" value="1"/>
</dbReference>
<dbReference type="Pfam" id="PF01458">
    <property type="entry name" value="SUFBD_core"/>
    <property type="match status" value="1"/>
</dbReference>
<sequence length="203" mass="22494">MIRCINNPKGNTLTLISKKHETACVVLNLVGDSAERDIEIHMKPSEDSRLFVVILVQLNGNSSYTIRSFQRHTSKQSTSDLLCKSLVRDTSFFHFEGTITIDTTGAHSHAYQKNDNLILSSEGRVVSEPKLEIEAHEVFCTHGSTTGYLSEDEQYYLSTRGVSQQQVEDLIAAGFLRSGIQKLLEAGITLSEVESLYGRAGLV</sequence>
<dbReference type="AlphaFoldDB" id="A0A2M8KVQ3"/>
<name>A0A2M8KVQ3_9BACT</name>
<dbReference type="InterPro" id="IPR000825">
    <property type="entry name" value="SUF_FeS_clus_asmbl_SufBD_core"/>
</dbReference>
<organism evidence="2 3">
    <name type="scientific">Candidatus Roizmanbacteria bacterium CG10_big_fil_rev_8_21_14_0_10_45_7</name>
    <dbReference type="NCBI Taxonomy" id="1974854"/>
    <lineage>
        <taxon>Bacteria</taxon>
        <taxon>Candidatus Roizmaniibacteriota</taxon>
    </lineage>
</organism>
<feature type="domain" description="SUF system FeS cluster assembly SufBD core" evidence="1">
    <location>
        <begin position="22"/>
        <end position="175"/>
    </location>
</feature>
<accession>A0A2M8KVQ3</accession>
<evidence type="ECO:0000313" key="2">
    <source>
        <dbReference type="EMBL" id="PJE63996.1"/>
    </source>
</evidence>
<evidence type="ECO:0000259" key="1">
    <source>
        <dbReference type="Pfam" id="PF01458"/>
    </source>
</evidence>
<dbReference type="EMBL" id="PFEE01000006">
    <property type="protein sequence ID" value="PJE63996.1"/>
    <property type="molecule type" value="Genomic_DNA"/>
</dbReference>
<dbReference type="Proteomes" id="UP000231569">
    <property type="component" value="Unassembled WGS sequence"/>
</dbReference>
<comment type="caution">
    <text evidence="2">The sequence shown here is derived from an EMBL/GenBank/DDBJ whole genome shotgun (WGS) entry which is preliminary data.</text>
</comment>
<reference evidence="3" key="1">
    <citation type="submission" date="2017-09" db="EMBL/GenBank/DDBJ databases">
        <title>Depth-based differentiation of microbial function through sediment-hosted aquifers and enrichment of novel symbionts in the deep terrestrial subsurface.</title>
        <authorList>
            <person name="Probst A.J."/>
            <person name="Ladd B."/>
            <person name="Jarett J.K."/>
            <person name="Geller-Mcgrath D.E."/>
            <person name="Sieber C.M.K."/>
            <person name="Emerson J.B."/>
            <person name="Anantharaman K."/>
            <person name="Thomas B.C."/>
            <person name="Malmstrom R."/>
            <person name="Stieglmeier M."/>
            <person name="Klingl A."/>
            <person name="Woyke T."/>
            <person name="Ryan C.M."/>
            <person name="Banfield J.F."/>
        </authorList>
    </citation>
    <scope>NUCLEOTIDE SEQUENCE [LARGE SCALE GENOMIC DNA]</scope>
</reference>
<protein>
    <recommendedName>
        <fullName evidence="1">SUF system FeS cluster assembly SufBD core domain-containing protein</fullName>
    </recommendedName>
</protein>
<evidence type="ECO:0000313" key="3">
    <source>
        <dbReference type="Proteomes" id="UP000231569"/>
    </source>
</evidence>
<gene>
    <name evidence="2" type="ORF">COU89_00395</name>
</gene>
<dbReference type="GO" id="GO:0016226">
    <property type="term" value="P:iron-sulfur cluster assembly"/>
    <property type="evidence" value="ECO:0007669"/>
    <property type="project" value="InterPro"/>
</dbReference>